<reference evidence="2" key="3">
    <citation type="submission" date="2018-05" db="EMBL/GenBank/DDBJ databases">
        <title>OgluRS3 (Oryza glumaepatula Reference Sequence Version 3).</title>
        <authorList>
            <person name="Zhang J."/>
            <person name="Kudrna D."/>
            <person name="Lee S."/>
            <person name="Talag J."/>
            <person name="Welchert J."/>
            <person name="Wing R.A."/>
        </authorList>
    </citation>
    <scope>NUCLEOTIDE SEQUENCE [LARGE SCALE GENOMIC DNA]</scope>
</reference>
<evidence type="ECO:0000313" key="3">
    <source>
        <dbReference type="Proteomes" id="UP000026961"/>
    </source>
</evidence>
<dbReference type="Proteomes" id="UP000026961">
    <property type="component" value="Chromosome 1"/>
</dbReference>
<dbReference type="Gramene" id="OGLUM01G26070.1">
    <property type="protein sequence ID" value="OGLUM01G26070.1"/>
    <property type="gene ID" value="OGLUM01G26070"/>
</dbReference>
<dbReference type="PANTHER" id="PTHR31245:SF28">
    <property type="entry name" value="OS01G0610000 PROTEIN"/>
    <property type="match status" value="1"/>
</dbReference>
<protein>
    <submittedName>
        <fullName evidence="2">Uncharacterized protein</fullName>
    </submittedName>
</protein>
<reference evidence="2" key="1">
    <citation type="submission" date="2013-08" db="EMBL/GenBank/DDBJ databases">
        <title>Oryza genome evolution.</title>
        <authorList>
            <person name="Wing R.A."/>
            <person name="Panaud O."/>
            <person name="Oliveira A.C."/>
        </authorList>
    </citation>
    <scope>NUCLEOTIDE SEQUENCE</scope>
</reference>
<organism evidence="2">
    <name type="scientific">Oryza glumipatula</name>
    <dbReference type="NCBI Taxonomy" id="40148"/>
    <lineage>
        <taxon>Eukaryota</taxon>
        <taxon>Viridiplantae</taxon>
        <taxon>Streptophyta</taxon>
        <taxon>Embryophyta</taxon>
        <taxon>Tracheophyta</taxon>
        <taxon>Spermatophyta</taxon>
        <taxon>Magnoliopsida</taxon>
        <taxon>Liliopsida</taxon>
        <taxon>Poales</taxon>
        <taxon>Poaceae</taxon>
        <taxon>BOP clade</taxon>
        <taxon>Oryzoideae</taxon>
        <taxon>Oryzeae</taxon>
        <taxon>Oryzinae</taxon>
        <taxon>Oryza</taxon>
    </lineage>
</organism>
<name>A0A0D9YBJ9_9ORYZ</name>
<evidence type="ECO:0000256" key="1">
    <source>
        <dbReference type="SAM" id="MobiDB-lite"/>
    </source>
</evidence>
<accession>A0A0D9YBJ9</accession>
<proteinExistence type="predicted"/>
<feature type="region of interest" description="Disordered" evidence="1">
    <location>
        <begin position="95"/>
        <end position="115"/>
    </location>
</feature>
<sequence length="253" mass="27393">MAVFYHRQRHRRKRSTRLRIRCEEKPSPLHMAGEGRGRVVSRLSCGARMASPPPGDDEAARALALEQCERDFNAVIDRMLNLNLDGDDAAAAAAAASSAASPEPPAPQAAPAPEVAAAAAVDGAARGDRGYWVETMMRELWAAASMDDARERGARVLDAFGAAVGAGAAARLDAASRQIGFLKRAVLFHHRLRTAQEKAQRELRWQLDDYREQVRRLEASNYALSLHLRQADLRRGGGGGGAMPHGPGNPEIF</sequence>
<dbReference type="STRING" id="40148.A0A0D9YBJ9"/>
<evidence type="ECO:0000313" key="2">
    <source>
        <dbReference type="EnsemblPlants" id="OGLUM01G26070.1"/>
    </source>
</evidence>
<dbReference type="EnsemblPlants" id="OGLUM01G26070.1">
    <property type="protein sequence ID" value="OGLUM01G26070.1"/>
    <property type="gene ID" value="OGLUM01G26070"/>
</dbReference>
<dbReference type="PANTHER" id="PTHR31245">
    <property type="entry name" value="UBIQUITIN SYSTEM COMPONENT CUE PROTEIN"/>
    <property type="match status" value="1"/>
</dbReference>
<dbReference type="AlphaFoldDB" id="A0A0D9YBJ9"/>
<dbReference type="HOGENOM" id="CLU_096235_0_0_1"/>
<dbReference type="eggNOG" id="ENOG502R73T">
    <property type="taxonomic scope" value="Eukaryota"/>
</dbReference>
<keyword evidence="3" id="KW-1185">Reference proteome</keyword>
<reference evidence="2" key="2">
    <citation type="submission" date="2015-04" db="UniProtKB">
        <authorList>
            <consortium name="EnsemblPlants"/>
        </authorList>
    </citation>
    <scope>IDENTIFICATION</scope>
</reference>